<organism evidence="1 2">
    <name type="scientific">Streptomyces plumbiresistens</name>
    <dbReference type="NCBI Taxonomy" id="511811"/>
    <lineage>
        <taxon>Bacteria</taxon>
        <taxon>Bacillati</taxon>
        <taxon>Actinomycetota</taxon>
        <taxon>Actinomycetes</taxon>
        <taxon>Kitasatosporales</taxon>
        <taxon>Streptomycetaceae</taxon>
        <taxon>Streptomyces</taxon>
    </lineage>
</organism>
<gene>
    <name evidence="1" type="ORF">GCM10022232_63500</name>
</gene>
<accession>A0ABP7SKC3</accession>
<reference evidence="2" key="1">
    <citation type="journal article" date="2019" name="Int. J. Syst. Evol. Microbiol.">
        <title>The Global Catalogue of Microorganisms (GCM) 10K type strain sequencing project: providing services to taxonomists for standard genome sequencing and annotation.</title>
        <authorList>
            <consortium name="The Broad Institute Genomics Platform"/>
            <consortium name="The Broad Institute Genome Sequencing Center for Infectious Disease"/>
            <person name="Wu L."/>
            <person name="Ma J."/>
        </authorList>
    </citation>
    <scope>NUCLEOTIDE SEQUENCE [LARGE SCALE GENOMIC DNA]</scope>
    <source>
        <strain evidence="2">JCM 16924</strain>
    </source>
</reference>
<name>A0ABP7SKC3_9ACTN</name>
<sequence length="269" mass="30447">MHTAMQLKKELFVTEIDGKAAELLPDWGPLDRFGIIVHEPFGAIGASYLLQAAIAEWYAARPERLDRSDQIYPDFFLFHAGGPHGDHTYFDLFPPRKEVFVENTPMALLRAVNDRGITHLAVPDRPVERVQHEFKEPRQAYDRIRSAWAYSPSGRVENADVTISSKRRVAEANIKLTLNAAESYSERQQASAAVGEVPLPENELVRVPESREHEVSKEVRDRILEQRKTLDAGGVRTESYRRITVRDALGMLHHGPAPAFLESESWPSD</sequence>
<keyword evidence="2" id="KW-1185">Reference proteome</keyword>
<evidence type="ECO:0000313" key="2">
    <source>
        <dbReference type="Proteomes" id="UP001500456"/>
    </source>
</evidence>
<dbReference type="Proteomes" id="UP001500456">
    <property type="component" value="Unassembled WGS sequence"/>
</dbReference>
<protein>
    <submittedName>
        <fullName evidence="1">Uncharacterized protein</fullName>
    </submittedName>
</protein>
<proteinExistence type="predicted"/>
<dbReference type="EMBL" id="BAAAZX010000021">
    <property type="protein sequence ID" value="GAA4012711.1"/>
    <property type="molecule type" value="Genomic_DNA"/>
</dbReference>
<comment type="caution">
    <text evidence="1">The sequence shown here is derived from an EMBL/GenBank/DDBJ whole genome shotgun (WGS) entry which is preliminary data.</text>
</comment>
<evidence type="ECO:0000313" key="1">
    <source>
        <dbReference type="EMBL" id="GAA4012711.1"/>
    </source>
</evidence>